<dbReference type="Gene3D" id="1.10.1170.10">
    <property type="entry name" value="Inhibitor Of Apoptosis Protein (2mihbC-IAP-1), Chain A"/>
    <property type="match status" value="2"/>
</dbReference>
<evidence type="ECO:0000256" key="7">
    <source>
        <dbReference type="SAM" id="MobiDB-lite"/>
    </source>
</evidence>
<dbReference type="CDD" id="cd00022">
    <property type="entry name" value="BIR"/>
    <property type="match status" value="1"/>
</dbReference>
<feature type="compositionally biased region" description="Basic and acidic residues" evidence="7">
    <location>
        <begin position="271"/>
        <end position="283"/>
    </location>
</feature>
<evidence type="ECO:0000256" key="2">
    <source>
        <dbReference type="ARBA" id="ARBA00022703"/>
    </source>
</evidence>
<proteinExistence type="inferred from homology"/>
<feature type="region of interest" description="Disordered" evidence="7">
    <location>
        <begin position="264"/>
        <end position="295"/>
    </location>
</feature>
<dbReference type="SMART" id="SM00238">
    <property type="entry name" value="BIR"/>
    <property type="match status" value="2"/>
</dbReference>
<dbReference type="PROSITE" id="PS50089">
    <property type="entry name" value="ZF_RING_2"/>
    <property type="match status" value="1"/>
</dbReference>
<evidence type="ECO:0000256" key="6">
    <source>
        <dbReference type="PROSITE-ProRule" id="PRU00175"/>
    </source>
</evidence>
<comment type="caution">
    <text evidence="9">The sequence shown here is derived from an EMBL/GenBank/DDBJ whole genome shotgun (WGS) entry which is preliminary data.</text>
</comment>
<keyword evidence="4 6" id="KW-0863">Zinc-finger</keyword>
<feature type="region of interest" description="Disordered" evidence="7">
    <location>
        <begin position="618"/>
        <end position="649"/>
    </location>
</feature>
<feature type="region of interest" description="Disordered" evidence="7">
    <location>
        <begin position="545"/>
        <end position="597"/>
    </location>
</feature>
<dbReference type="InterPro" id="IPR013083">
    <property type="entry name" value="Znf_RING/FYVE/PHD"/>
</dbReference>
<feature type="compositionally biased region" description="Low complexity" evidence="7">
    <location>
        <begin position="632"/>
        <end position="643"/>
    </location>
</feature>
<dbReference type="PANTHER" id="PTHR10044">
    <property type="entry name" value="INHIBITOR OF APOPTOSIS"/>
    <property type="match status" value="1"/>
</dbReference>
<dbReference type="GO" id="GO:0008270">
    <property type="term" value="F:zinc ion binding"/>
    <property type="evidence" value="ECO:0007669"/>
    <property type="project" value="UniProtKB-KW"/>
</dbReference>
<dbReference type="SUPFAM" id="SSF57924">
    <property type="entry name" value="Inhibitor of apoptosis (IAP) repeat"/>
    <property type="match status" value="2"/>
</dbReference>
<reference evidence="9 10" key="1">
    <citation type="submission" date="2024-04" db="EMBL/GenBank/DDBJ databases">
        <authorList>
            <consortium name="Genoscope - CEA"/>
            <person name="William W."/>
        </authorList>
    </citation>
    <scope>NUCLEOTIDE SEQUENCE [LARGE SCALE GENOMIC DNA]</scope>
</reference>
<dbReference type="GO" id="GO:0043066">
    <property type="term" value="P:negative regulation of apoptotic process"/>
    <property type="evidence" value="ECO:0007669"/>
    <property type="project" value="TreeGrafter"/>
</dbReference>
<comment type="similarity">
    <text evidence="1">Belongs to the IAP family.</text>
</comment>
<dbReference type="InterPro" id="IPR001841">
    <property type="entry name" value="Znf_RING"/>
</dbReference>
<dbReference type="EMBL" id="CAXITT010000043">
    <property type="protein sequence ID" value="CAL1529168.1"/>
    <property type="molecule type" value="Genomic_DNA"/>
</dbReference>
<evidence type="ECO:0000313" key="10">
    <source>
        <dbReference type="Proteomes" id="UP001497497"/>
    </source>
</evidence>
<dbReference type="FunFam" id="3.30.40.10:FF:000184">
    <property type="entry name" value="Baculoviral IAP repeat containing 2"/>
    <property type="match status" value="1"/>
</dbReference>
<evidence type="ECO:0000313" key="9">
    <source>
        <dbReference type="EMBL" id="CAL1529168.1"/>
    </source>
</evidence>
<accession>A0AAV2H6S5</accession>
<dbReference type="PROSITE" id="PS01282">
    <property type="entry name" value="BIR_REPEAT_1"/>
    <property type="match status" value="1"/>
</dbReference>
<dbReference type="GO" id="GO:0031398">
    <property type="term" value="P:positive regulation of protein ubiquitination"/>
    <property type="evidence" value="ECO:0007669"/>
    <property type="project" value="TreeGrafter"/>
</dbReference>
<dbReference type="PANTHER" id="PTHR10044:SF139">
    <property type="entry name" value="DEATH-ASSOCIATED INHIBITOR OF APOPTOSIS 2"/>
    <property type="match status" value="1"/>
</dbReference>
<dbReference type="GO" id="GO:0051726">
    <property type="term" value="P:regulation of cell cycle"/>
    <property type="evidence" value="ECO:0007669"/>
    <property type="project" value="TreeGrafter"/>
</dbReference>
<dbReference type="InterPro" id="IPR050784">
    <property type="entry name" value="IAP"/>
</dbReference>
<dbReference type="GO" id="GO:0005634">
    <property type="term" value="C:nucleus"/>
    <property type="evidence" value="ECO:0007669"/>
    <property type="project" value="TreeGrafter"/>
</dbReference>
<name>A0AAV2H6S5_LYMST</name>
<dbReference type="Proteomes" id="UP001497497">
    <property type="component" value="Unassembled WGS sequence"/>
</dbReference>
<dbReference type="GO" id="GO:0043027">
    <property type="term" value="F:cysteine-type endopeptidase inhibitor activity involved in apoptotic process"/>
    <property type="evidence" value="ECO:0007669"/>
    <property type="project" value="TreeGrafter"/>
</dbReference>
<dbReference type="GO" id="GO:0005737">
    <property type="term" value="C:cytoplasm"/>
    <property type="evidence" value="ECO:0007669"/>
    <property type="project" value="TreeGrafter"/>
</dbReference>
<dbReference type="PROSITE" id="PS50143">
    <property type="entry name" value="BIR_REPEAT_2"/>
    <property type="match status" value="2"/>
</dbReference>
<gene>
    <name evidence="9" type="ORF">GSLYS_00003323001</name>
</gene>
<dbReference type="AlphaFoldDB" id="A0AAV2H6S5"/>
<keyword evidence="2" id="KW-0053">Apoptosis</keyword>
<feature type="compositionally biased region" description="Polar residues" evidence="7">
    <location>
        <begin position="545"/>
        <end position="565"/>
    </location>
</feature>
<keyword evidence="5" id="KW-0862">Zinc</keyword>
<dbReference type="FunFam" id="1.10.1170.10:FF:000002">
    <property type="entry name" value="Baculoviral IAP repeat containing 7"/>
    <property type="match status" value="1"/>
</dbReference>
<keyword evidence="3" id="KW-0479">Metal-binding</keyword>
<evidence type="ECO:0000259" key="8">
    <source>
        <dbReference type="PROSITE" id="PS50089"/>
    </source>
</evidence>
<keyword evidence="10" id="KW-1185">Reference proteome</keyword>
<evidence type="ECO:0000256" key="1">
    <source>
        <dbReference type="ARBA" id="ARBA00006672"/>
    </source>
</evidence>
<dbReference type="CDD" id="cd16713">
    <property type="entry name" value="RING-HC_BIRC2_3_7"/>
    <property type="match status" value="1"/>
</dbReference>
<dbReference type="Gene3D" id="3.30.40.10">
    <property type="entry name" value="Zinc/RING finger domain, C3HC4 (zinc finger)"/>
    <property type="match status" value="1"/>
</dbReference>
<dbReference type="GO" id="GO:0006915">
    <property type="term" value="P:apoptotic process"/>
    <property type="evidence" value="ECO:0007669"/>
    <property type="project" value="UniProtKB-KW"/>
</dbReference>
<evidence type="ECO:0000256" key="3">
    <source>
        <dbReference type="ARBA" id="ARBA00022723"/>
    </source>
</evidence>
<organism evidence="9 10">
    <name type="scientific">Lymnaea stagnalis</name>
    <name type="common">Great pond snail</name>
    <name type="synonym">Helix stagnalis</name>
    <dbReference type="NCBI Taxonomy" id="6523"/>
    <lineage>
        <taxon>Eukaryota</taxon>
        <taxon>Metazoa</taxon>
        <taxon>Spiralia</taxon>
        <taxon>Lophotrochozoa</taxon>
        <taxon>Mollusca</taxon>
        <taxon>Gastropoda</taxon>
        <taxon>Heterobranchia</taxon>
        <taxon>Euthyneura</taxon>
        <taxon>Panpulmonata</taxon>
        <taxon>Hygrophila</taxon>
        <taxon>Lymnaeoidea</taxon>
        <taxon>Lymnaeidae</taxon>
        <taxon>Lymnaea</taxon>
    </lineage>
</organism>
<dbReference type="FunFam" id="1.10.1170.10:FF:000003">
    <property type="entry name" value="E3 ubiquitin-protein ligase XIAP"/>
    <property type="match status" value="1"/>
</dbReference>
<dbReference type="InterPro" id="IPR001370">
    <property type="entry name" value="BIR_rpt"/>
</dbReference>
<feature type="region of interest" description="Disordered" evidence="7">
    <location>
        <begin position="1"/>
        <end position="22"/>
    </location>
</feature>
<dbReference type="GO" id="GO:0061630">
    <property type="term" value="F:ubiquitin protein ligase activity"/>
    <property type="evidence" value="ECO:0007669"/>
    <property type="project" value="TreeGrafter"/>
</dbReference>
<evidence type="ECO:0000256" key="5">
    <source>
        <dbReference type="ARBA" id="ARBA00022833"/>
    </source>
</evidence>
<dbReference type="SMART" id="SM00184">
    <property type="entry name" value="RING"/>
    <property type="match status" value="1"/>
</dbReference>
<dbReference type="Pfam" id="PF00653">
    <property type="entry name" value="BIR"/>
    <property type="match status" value="2"/>
</dbReference>
<protein>
    <recommendedName>
        <fullName evidence="8">RING-type domain-containing protein</fullName>
    </recommendedName>
</protein>
<dbReference type="Pfam" id="PF13920">
    <property type="entry name" value="zf-C3HC4_3"/>
    <property type="match status" value="1"/>
</dbReference>
<sequence>MLDHIDQLNRDDKRSGLDHRDDVNRVDQKPILDYSDDLSRVDRQPELNFSVDLNRVVQQPILDHYDELNRIHQQNMLDHIDEFNRVEQQPMIDHSDELNRVDKQTILNHIVVLNRVEEQPIMNHSDNLNRVDQQPVFDHSNHLNRVDPQPIVHQTSGLSMNDQQACLFNCSEHCGTLPKSPCRVPYKARLCKKLNMLYKGTFKQNPEQLGPKKCVGKAHLVCFDQCEEKENDGVEKDLIYCEQDGVQLCKDKCDLSSTVDRSSVKSRTHRTKQELREDGKESSLPHSHRTRNENKECEENILRDLLNGIHLRIQPQELQVYMVPGINLPHPSVVCGMLWHMFKREVNRIRTFARYPVSASKSSLLLASEGFIYIGAGGNLDDHVICYFCCRQKKKWQPLDSIGVVHRELSPECPMITGLDCENEPIGTQSATLSYVTNANTQKSNVNGAMALPNASNLIETDSTLETSQPSNGRYRPHPERTNRIQLATQSLPRPIRPTAVPLVQPTVNRGFQSSNEGNSIALPSNSSYNNLSSIPAFPEIQDSTQPLLSQSPSAHASISQTTPNIPVPAQRGDAAPSLSLPAPTPTGSDGRASSQNTINTNQEVVASGMATTPVETLTGDAVPNSRGGQANTTGNTPTSSGNAKGPTYSELGIITERPKRTEYAPKISRLRTFDNWPRDHHLTPEQLSEAGFYYAGYGDCARCFYCGGGLRNWEDEDDVWVEHARWFPKCAYIRQQMGQVFVDTVQELNKQYTVIPYQMVINKTGQPSLYNLESKESPLKNDAAVKTLVALGYAEHDVLCAAKFVKEEFSLVSSDSILERLNKDSCRRVKVPTTIAPLTVSNANETLERMRTLKEKNNQLRQQTVCKICMDKEVAVVFLPCGHLISCAECASAMKDCPVCRKPVKGVVRAFIS</sequence>
<evidence type="ECO:0000256" key="4">
    <source>
        <dbReference type="ARBA" id="ARBA00022771"/>
    </source>
</evidence>
<feature type="domain" description="RING-type" evidence="8">
    <location>
        <begin position="867"/>
        <end position="902"/>
    </location>
</feature>